<gene>
    <name evidence="2" type="ORF">SAMN05192573_10158</name>
</gene>
<reference evidence="3" key="1">
    <citation type="submission" date="2016-10" db="EMBL/GenBank/DDBJ databases">
        <authorList>
            <person name="Varghese N."/>
            <person name="Submissions S."/>
        </authorList>
    </citation>
    <scope>NUCLEOTIDE SEQUENCE [LARGE SCALE GENOMIC DNA]</scope>
    <source>
        <strain evidence="3">Gh-67</strain>
    </source>
</reference>
<dbReference type="Proteomes" id="UP000199705">
    <property type="component" value="Unassembled WGS sequence"/>
</dbReference>
<proteinExistence type="predicted"/>
<evidence type="ECO:0008006" key="4">
    <source>
        <dbReference type="Google" id="ProtNLM"/>
    </source>
</evidence>
<organism evidence="2 3">
    <name type="scientific">Mucilaginibacter gossypii</name>
    <dbReference type="NCBI Taxonomy" id="551996"/>
    <lineage>
        <taxon>Bacteria</taxon>
        <taxon>Pseudomonadati</taxon>
        <taxon>Bacteroidota</taxon>
        <taxon>Sphingobacteriia</taxon>
        <taxon>Sphingobacteriales</taxon>
        <taxon>Sphingobacteriaceae</taxon>
        <taxon>Mucilaginibacter</taxon>
    </lineage>
</organism>
<dbReference type="EMBL" id="FNCG01000001">
    <property type="protein sequence ID" value="SDF65806.1"/>
    <property type="molecule type" value="Genomic_DNA"/>
</dbReference>
<protein>
    <recommendedName>
        <fullName evidence="4">DUF3857 domain-containing protein</fullName>
    </recommendedName>
</protein>
<dbReference type="STRING" id="551996.SAMN05192573_10158"/>
<evidence type="ECO:0000313" key="2">
    <source>
        <dbReference type="EMBL" id="SDF65806.1"/>
    </source>
</evidence>
<evidence type="ECO:0000256" key="1">
    <source>
        <dbReference type="SAM" id="SignalP"/>
    </source>
</evidence>
<name>A0A1G7MVX9_9SPHI</name>
<accession>A0A1G7MVX9</accession>
<feature type="chain" id="PRO_5011477987" description="DUF3857 domain-containing protein" evidence="1">
    <location>
        <begin position="21"/>
        <end position="746"/>
    </location>
</feature>
<keyword evidence="3" id="KW-1185">Reference proteome</keyword>
<evidence type="ECO:0000313" key="3">
    <source>
        <dbReference type="Proteomes" id="UP000199705"/>
    </source>
</evidence>
<dbReference type="RefSeq" id="WP_091162152.1">
    <property type="nucleotide sequence ID" value="NZ_FNCG01000001.1"/>
</dbReference>
<feature type="signal peptide" evidence="1">
    <location>
        <begin position="1"/>
        <end position="20"/>
    </location>
</feature>
<sequence length="746" mass="84446">MKKTLRLLFFFPLFAMTAGAQNNNQTYAEKAAEIQKEVWGTTVPEFATTKVPVNLSNESAVVFAKSYSMQRSLTNKFKFMIITASSTTRALKLTTFHERVKINDKSALEDFSTISYQKRLDESVHILSAKFFMTHDTYIGAKIIKPSGKEVVVNTSEEVLIKNEKKDQVSKLAISDLQVGDILDYYVSTVDVNENASTDNFADNDMVFVLAGEYPVLYSSYDFQYSKKDNVKHICANGAPQFNISTNAAGDQIYSLKVRDQAKYSSEFWTSKFRQFPYIEISSSHTMGFVKFVSGGKAGESAADRLQANKAIFEGTFTERDIPYFSNVVDRLKKYFDGKKNIKAVPLDSAMKVLYNIRKGMVFGSYSKDDVGKVDEINYRRMSSKFNTVVMSMALNDLKIDHDVLLVCSRNANTLDNIFNYSDFDACIRINDTKPLYMFFDDAATHFNEIPQRFQGEKVIVLTPKRESSTKYSFTEGTAVLPVMQAAINNINEDIKVSLLPTNMQKIKIQRLVKQTGLMRHDDQLRLLPVVDIDNILMELSKSEKLEKRLAENPETKKLRDDFSYAFSDDESKSVKKFTSEIKAQYEQEPTQVTDCKIINAALDNSSPVFQYSESFVLDNLVKKAGNNYIIDAGKLAGSFYKLEEKERKRTYDVYMPCSRSFKYTINIAVPQGYTAKGLEEIAAKKTNKTGSFSSEATLNGNVVTIVITRVYNNNFEKAENWPLLSEVIDASAGFNAQKILFEKKS</sequence>
<dbReference type="Gene3D" id="2.60.120.1130">
    <property type="match status" value="1"/>
</dbReference>
<dbReference type="AlphaFoldDB" id="A0A1G7MVX9"/>
<keyword evidence="1" id="KW-0732">Signal</keyword>